<dbReference type="Proteomes" id="UP000776650">
    <property type="component" value="Unassembled WGS sequence"/>
</dbReference>
<dbReference type="SUPFAM" id="SSF54637">
    <property type="entry name" value="Thioesterase/thiol ester dehydrase-isomerase"/>
    <property type="match status" value="1"/>
</dbReference>
<name>A0A921JXC4_9ACTN</name>
<comment type="similarity">
    <text evidence="1">Belongs to the enoyl-CoA hydratase/isomerase family.</text>
</comment>
<feature type="domain" description="MaoC-like" evidence="2">
    <location>
        <begin position="1"/>
        <end position="60"/>
    </location>
</feature>
<reference evidence="3" key="1">
    <citation type="journal article" date="2021" name="PeerJ">
        <title>Extensive microbial diversity within the chicken gut microbiome revealed by metagenomics and culture.</title>
        <authorList>
            <person name="Gilroy R."/>
            <person name="Ravi A."/>
            <person name="Getino M."/>
            <person name="Pursley I."/>
            <person name="Horton D.L."/>
            <person name="Alikhan N.F."/>
            <person name="Baker D."/>
            <person name="Gharbi K."/>
            <person name="Hall N."/>
            <person name="Watson M."/>
            <person name="Adriaenssens E.M."/>
            <person name="Foster-Nyarko E."/>
            <person name="Jarju S."/>
            <person name="Secka A."/>
            <person name="Antonio M."/>
            <person name="Oren A."/>
            <person name="Chaudhuri R.R."/>
            <person name="La Ragione R."/>
            <person name="Hildebrand F."/>
            <person name="Pallen M.J."/>
        </authorList>
    </citation>
    <scope>NUCLEOTIDE SEQUENCE</scope>
    <source>
        <strain evidence="3">ChiGjej1B1-18357</strain>
    </source>
</reference>
<proteinExistence type="inferred from homology"/>
<accession>A0A921JXC4</accession>
<evidence type="ECO:0000313" key="3">
    <source>
        <dbReference type="EMBL" id="HJE90125.1"/>
    </source>
</evidence>
<evidence type="ECO:0000259" key="2">
    <source>
        <dbReference type="Pfam" id="PF01575"/>
    </source>
</evidence>
<protein>
    <submittedName>
        <fullName evidence="3">3-alpha,7-alpha, 12-alpha-trihydroxy-5-beta-cholest-24-enoyl-CoA hydratase</fullName>
    </submittedName>
</protein>
<organism evidence="3 4">
    <name type="scientific">Dietzia timorensis</name>
    <dbReference type="NCBI Taxonomy" id="499555"/>
    <lineage>
        <taxon>Bacteria</taxon>
        <taxon>Bacillati</taxon>
        <taxon>Actinomycetota</taxon>
        <taxon>Actinomycetes</taxon>
        <taxon>Mycobacteriales</taxon>
        <taxon>Dietziaceae</taxon>
        <taxon>Dietzia</taxon>
    </lineage>
</organism>
<sequence>SYGLVLRALVDSLYDGDVARISQYGVSFAGILFPGETLRVRAWRSENGVVATADSVERDNAPVLGNIVLAQDK</sequence>
<dbReference type="EMBL" id="DYXM01000070">
    <property type="protein sequence ID" value="HJE90125.1"/>
    <property type="molecule type" value="Genomic_DNA"/>
</dbReference>
<comment type="caution">
    <text evidence="3">The sequence shown here is derived from an EMBL/GenBank/DDBJ whole genome shotgun (WGS) entry which is preliminary data.</text>
</comment>
<dbReference type="Pfam" id="PF01575">
    <property type="entry name" value="MaoC_dehydratas"/>
    <property type="match status" value="1"/>
</dbReference>
<dbReference type="AlphaFoldDB" id="A0A921JXC4"/>
<dbReference type="InterPro" id="IPR002539">
    <property type="entry name" value="MaoC-like_dom"/>
</dbReference>
<feature type="non-terminal residue" evidence="3">
    <location>
        <position position="1"/>
    </location>
</feature>
<dbReference type="InterPro" id="IPR029069">
    <property type="entry name" value="HotDog_dom_sf"/>
</dbReference>
<dbReference type="Gene3D" id="3.10.129.10">
    <property type="entry name" value="Hotdog Thioesterase"/>
    <property type="match status" value="1"/>
</dbReference>
<reference evidence="3" key="2">
    <citation type="submission" date="2021-09" db="EMBL/GenBank/DDBJ databases">
        <authorList>
            <person name="Gilroy R."/>
        </authorList>
    </citation>
    <scope>NUCLEOTIDE SEQUENCE</scope>
    <source>
        <strain evidence="3">ChiGjej1B1-18357</strain>
    </source>
</reference>
<evidence type="ECO:0000313" key="4">
    <source>
        <dbReference type="Proteomes" id="UP000776650"/>
    </source>
</evidence>
<evidence type="ECO:0000256" key="1">
    <source>
        <dbReference type="ARBA" id="ARBA00005254"/>
    </source>
</evidence>
<dbReference type="RefSeq" id="WP_303911079.1">
    <property type="nucleotide sequence ID" value="NZ_DYXM01000070.1"/>
</dbReference>
<gene>
    <name evidence="3" type="ORF">K8V11_03845</name>
</gene>